<dbReference type="GO" id="GO:0016491">
    <property type="term" value="F:oxidoreductase activity"/>
    <property type="evidence" value="ECO:0007669"/>
    <property type="project" value="UniProtKB-KW"/>
</dbReference>
<dbReference type="SUPFAM" id="SSF53720">
    <property type="entry name" value="ALDH-like"/>
    <property type="match status" value="1"/>
</dbReference>
<gene>
    <name evidence="3" type="ORF">SAMN06893097_1033</name>
</gene>
<dbReference type="InterPro" id="IPR015590">
    <property type="entry name" value="Aldehyde_DH_dom"/>
</dbReference>
<dbReference type="InterPro" id="IPR016161">
    <property type="entry name" value="Ald_DH/histidinol_DH"/>
</dbReference>
<dbReference type="AlphaFoldDB" id="A0A285E9X4"/>
<evidence type="ECO:0000313" key="3">
    <source>
        <dbReference type="EMBL" id="SNX95835.1"/>
    </source>
</evidence>
<keyword evidence="1" id="KW-0560">Oxidoreductase</keyword>
<keyword evidence="4" id="KW-1185">Reference proteome</keyword>
<protein>
    <submittedName>
        <fullName evidence="3">Benzaldehyde dehydrogenase (NAD)</fullName>
    </submittedName>
</protein>
<dbReference type="InterPro" id="IPR016162">
    <property type="entry name" value="Ald_DH_N"/>
</dbReference>
<proteinExistence type="predicted"/>
<dbReference type="Gene3D" id="3.40.605.10">
    <property type="entry name" value="Aldehyde Dehydrogenase, Chain A, domain 1"/>
    <property type="match status" value="1"/>
</dbReference>
<reference evidence="3 4" key="1">
    <citation type="submission" date="2017-09" db="EMBL/GenBank/DDBJ databases">
        <authorList>
            <person name="Ehlers B."/>
            <person name="Leendertz F.H."/>
        </authorList>
    </citation>
    <scope>NUCLEOTIDE SEQUENCE [LARGE SCALE GENOMIC DNA]</scope>
    <source>
        <strain evidence="3 4">DSM 46844</strain>
    </source>
</reference>
<evidence type="ECO:0000256" key="1">
    <source>
        <dbReference type="ARBA" id="ARBA00023002"/>
    </source>
</evidence>
<evidence type="ECO:0000259" key="2">
    <source>
        <dbReference type="Pfam" id="PF00171"/>
    </source>
</evidence>
<dbReference type="EMBL" id="OBDO01000003">
    <property type="protein sequence ID" value="SNX95835.1"/>
    <property type="molecule type" value="Genomic_DNA"/>
</dbReference>
<dbReference type="Proteomes" id="UP000219514">
    <property type="component" value="Unassembled WGS sequence"/>
</dbReference>
<organism evidence="3 4">
    <name type="scientific">Geodermatophilus sabuli</name>
    <dbReference type="NCBI Taxonomy" id="1564158"/>
    <lineage>
        <taxon>Bacteria</taxon>
        <taxon>Bacillati</taxon>
        <taxon>Actinomycetota</taxon>
        <taxon>Actinomycetes</taxon>
        <taxon>Geodermatophilales</taxon>
        <taxon>Geodermatophilaceae</taxon>
        <taxon>Geodermatophilus</taxon>
    </lineage>
</organism>
<dbReference type="Pfam" id="PF00171">
    <property type="entry name" value="Aldedh"/>
    <property type="match status" value="1"/>
</dbReference>
<evidence type="ECO:0000313" key="4">
    <source>
        <dbReference type="Proteomes" id="UP000219514"/>
    </source>
</evidence>
<sequence>MEPATGDVIAPVGRATPEDVHTAAVRAVAAQRAWAAAPFEERARVLRPAGEVLEADAEELKGWLARVWWG</sequence>
<name>A0A285E9X4_9ACTN</name>
<feature type="domain" description="Aldehyde dehydrogenase" evidence="2">
    <location>
        <begin position="2"/>
        <end position="66"/>
    </location>
</feature>
<accession>A0A285E9X4</accession>